<evidence type="ECO:0000256" key="3">
    <source>
        <dbReference type="PROSITE-ProRule" id="PRU00023"/>
    </source>
</evidence>
<organism evidence="4 5">
    <name type="scientific">Kutzneria kofuensis</name>
    <dbReference type="NCBI Taxonomy" id="103725"/>
    <lineage>
        <taxon>Bacteria</taxon>
        <taxon>Bacillati</taxon>
        <taxon>Actinomycetota</taxon>
        <taxon>Actinomycetes</taxon>
        <taxon>Pseudonocardiales</taxon>
        <taxon>Pseudonocardiaceae</taxon>
        <taxon>Kutzneria</taxon>
    </lineage>
</organism>
<dbReference type="PROSITE" id="PS50297">
    <property type="entry name" value="ANK_REP_REGION"/>
    <property type="match status" value="1"/>
</dbReference>
<gene>
    <name evidence="4" type="ORF">BJ998_006390</name>
</gene>
<evidence type="ECO:0008006" key="6">
    <source>
        <dbReference type="Google" id="ProtNLM"/>
    </source>
</evidence>
<protein>
    <recommendedName>
        <fullName evidence="6">Ankyrin repeat protein</fullName>
    </recommendedName>
</protein>
<dbReference type="AlphaFoldDB" id="A0A7W9NJZ8"/>
<dbReference type="InterPro" id="IPR036770">
    <property type="entry name" value="Ankyrin_rpt-contain_sf"/>
</dbReference>
<dbReference type="SMART" id="SM00248">
    <property type="entry name" value="ANK"/>
    <property type="match status" value="5"/>
</dbReference>
<reference evidence="4 5" key="1">
    <citation type="submission" date="2020-08" db="EMBL/GenBank/DDBJ databases">
        <title>Sequencing the genomes of 1000 actinobacteria strains.</title>
        <authorList>
            <person name="Klenk H.-P."/>
        </authorList>
    </citation>
    <scope>NUCLEOTIDE SEQUENCE [LARGE SCALE GENOMIC DNA]</scope>
    <source>
        <strain evidence="4 5">DSM 43851</strain>
    </source>
</reference>
<comment type="caution">
    <text evidence="4">The sequence shown here is derived from an EMBL/GenBank/DDBJ whole genome shotgun (WGS) entry which is preliminary data.</text>
</comment>
<sequence>MPSLPDDPSFEHLRHQARALHRAVRAGDADALARVQRSYGTVGPRFPLAYAQLVVAREYGFASWARLKQHVDVIDRYRWPRRSGLPAGGSATDEFCRLACLNYTSDDPAHWAQARASVPAELDIWAAAAAGDASRVAALLASDPSLARREGGPHLWEPLCYLAYSRVGLGDPLRTARLLLEAGADPNTGYLWGGLTTPFTLLTGAFGEGEQGPVRQPRHPQSLELAELLLRAGADANDGQALYNRMFGTDDSHLRLLFRYGLGRGSGGPWRARLSLPSPTELLRSQLRWAVTHDQRARVELLVSAGVDFSDGFVELALLNGNTEIASFLESSGAAAPVLDPVSSFVAAVLTGDEVDAAVVPEALAARPGLVVWAAANNRFDAVRRLVSLGFSVNALGRGDMPVEQPWQTALHQAAGDGNLPMARLLLSLGADPSIRDARFDATPLDWAEHEGHPELVDLLTPDSQST</sequence>
<evidence type="ECO:0000313" key="5">
    <source>
        <dbReference type="Proteomes" id="UP000585638"/>
    </source>
</evidence>
<dbReference type="InterPro" id="IPR002110">
    <property type="entry name" value="Ankyrin_rpt"/>
</dbReference>
<dbReference type="SUPFAM" id="SSF48403">
    <property type="entry name" value="Ankyrin repeat"/>
    <property type="match status" value="1"/>
</dbReference>
<evidence type="ECO:0000256" key="1">
    <source>
        <dbReference type="ARBA" id="ARBA00022737"/>
    </source>
</evidence>
<dbReference type="Pfam" id="PF12796">
    <property type="entry name" value="Ank_2"/>
    <property type="match status" value="1"/>
</dbReference>
<evidence type="ECO:0000256" key="2">
    <source>
        <dbReference type="ARBA" id="ARBA00023043"/>
    </source>
</evidence>
<dbReference type="PROSITE" id="PS50088">
    <property type="entry name" value="ANK_REPEAT"/>
    <property type="match status" value="1"/>
</dbReference>
<dbReference type="RefSeq" id="WP_184867017.1">
    <property type="nucleotide sequence ID" value="NZ_BAAAWY010000024.1"/>
</dbReference>
<keyword evidence="1" id="KW-0677">Repeat</keyword>
<accession>A0A7W9NJZ8</accession>
<dbReference type="EMBL" id="JACHIR010000001">
    <property type="protein sequence ID" value="MBB5895194.1"/>
    <property type="molecule type" value="Genomic_DNA"/>
</dbReference>
<proteinExistence type="predicted"/>
<keyword evidence="5" id="KW-1185">Reference proteome</keyword>
<name>A0A7W9NJZ8_9PSEU</name>
<dbReference type="Gene3D" id="1.25.40.20">
    <property type="entry name" value="Ankyrin repeat-containing domain"/>
    <property type="match status" value="2"/>
</dbReference>
<keyword evidence="2 3" id="KW-0040">ANK repeat</keyword>
<dbReference type="PANTHER" id="PTHR24189:SF50">
    <property type="entry name" value="ANKYRIN REPEAT AND SOCS BOX PROTEIN 2"/>
    <property type="match status" value="1"/>
</dbReference>
<dbReference type="PANTHER" id="PTHR24189">
    <property type="entry name" value="MYOTROPHIN"/>
    <property type="match status" value="1"/>
</dbReference>
<evidence type="ECO:0000313" key="4">
    <source>
        <dbReference type="EMBL" id="MBB5895194.1"/>
    </source>
</evidence>
<dbReference type="InterPro" id="IPR050745">
    <property type="entry name" value="Multifunctional_regulatory"/>
</dbReference>
<feature type="repeat" description="ANK" evidence="3">
    <location>
        <begin position="406"/>
        <end position="438"/>
    </location>
</feature>
<dbReference type="Proteomes" id="UP000585638">
    <property type="component" value="Unassembled WGS sequence"/>
</dbReference>